<proteinExistence type="predicted"/>
<dbReference type="Proteomes" id="UP001283361">
    <property type="component" value="Unassembled WGS sequence"/>
</dbReference>
<dbReference type="AlphaFoldDB" id="A0AAE0Z9P4"/>
<comment type="caution">
    <text evidence="1">The sequence shown here is derived from an EMBL/GenBank/DDBJ whole genome shotgun (WGS) entry which is preliminary data.</text>
</comment>
<dbReference type="PANTHER" id="PTHR46704">
    <property type="entry name" value="CXC DOMAIN-CONTAINING PROTEIN-RELATED"/>
    <property type="match status" value="1"/>
</dbReference>
<protein>
    <submittedName>
        <fullName evidence="1">Uncharacterized protein</fullName>
    </submittedName>
</protein>
<evidence type="ECO:0000313" key="1">
    <source>
        <dbReference type="EMBL" id="KAK3765220.1"/>
    </source>
</evidence>
<keyword evidence="2" id="KW-1185">Reference proteome</keyword>
<sequence length="195" mass="22024">MAPINAPSTQPATVQEIINISQQATHELGQDYTIITCDLAIAKIVYAFVWQNQQYSNVIIRLGVFHTMCSYFGALGKLMQGTSFEEIVIEAGVCASGSLNQVMNGKHYNRALRVHVFLLEALERCLFHQFEQHTNSNILINSVKKDIKELLIFIDENSIESSSQNENVRDLWMRYSHFKEGVHHGQLAEDSPILG</sequence>
<dbReference type="EMBL" id="JAWDGP010004327">
    <property type="protein sequence ID" value="KAK3765220.1"/>
    <property type="molecule type" value="Genomic_DNA"/>
</dbReference>
<name>A0AAE0Z9P4_9GAST</name>
<evidence type="ECO:0000313" key="2">
    <source>
        <dbReference type="Proteomes" id="UP001283361"/>
    </source>
</evidence>
<organism evidence="1 2">
    <name type="scientific">Elysia crispata</name>
    <name type="common">lettuce slug</name>
    <dbReference type="NCBI Taxonomy" id="231223"/>
    <lineage>
        <taxon>Eukaryota</taxon>
        <taxon>Metazoa</taxon>
        <taxon>Spiralia</taxon>
        <taxon>Lophotrochozoa</taxon>
        <taxon>Mollusca</taxon>
        <taxon>Gastropoda</taxon>
        <taxon>Heterobranchia</taxon>
        <taxon>Euthyneura</taxon>
        <taxon>Panpulmonata</taxon>
        <taxon>Sacoglossa</taxon>
        <taxon>Placobranchoidea</taxon>
        <taxon>Plakobranchidae</taxon>
        <taxon>Elysia</taxon>
    </lineage>
</organism>
<dbReference type="PANTHER" id="PTHR46704:SF9">
    <property type="entry name" value="BHLH DOMAIN-CONTAINING PROTEIN"/>
    <property type="match status" value="1"/>
</dbReference>
<reference evidence="1" key="1">
    <citation type="journal article" date="2023" name="G3 (Bethesda)">
        <title>A reference genome for the long-term kleptoplast-retaining sea slug Elysia crispata morphotype clarki.</title>
        <authorList>
            <person name="Eastman K.E."/>
            <person name="Pendleton A.L."/>
            <person name="Shaikh M.A."/>
            <person name="Suttiyut T."/>
            <person name="Ogas R."/>
            <person name="Tomko P."/>
            <person name="Gavelis G."/>
            <person name="Widhalm J.R."/>
            <person name="Wisecaver J.H."/>
        </authorList>
    </citation>
    <scope>NUCLEOTIDE SEQUENCE</scope>
    <source>
        <strain evidence="1">ECLA1</strain>
    </source>
</reference>
<gene>
    <name evidence="1" type="ORF">RRG08_051844</name>
</gene>
<accession>A0AAE0Z9P4</accession>